<evidence type="ECO:0000313" key="1">
    <source>
        <dbReference type="EMBL" id="MEC0484921.1"/>
    </source>
</evidence>
<dbReference type="EMBL" id="JARRTL010000008">
    <property type="protein sequence ID" value="MEC0484921.1"/>
    <property type="molecule type" value="Genomic_DNA"/>
</dbReference>
<dbReference type="RefSeq" id="WP_156415961.1">
    <property type="nucleotide sequence ID" value="NZ_CP023481.1"/>
</dbReference>
<accession>A0ABU6H1M0</accession>
<proteinExistence type="predicted"/>
<name>A0ABU6H1M0_9BACI</name>
<gene>
    <name evidence="1" type="ORF">P8828_08660</name>
</gene>
<reference evidence="1 2" key="1">
    <citation type="submission" date="2023-03" db="EMBL/GenBank/DDBJ databases">
        <title>Agriculturally important microbes genome sequencing.</title>
        <authorList>
            <person name="Dunlap C."/>
        </authorList>
    </citation>
    <scope>NUCLEOTIDE SEQUENCE [LARGE SCALE GENOMIC DNA]</scope>
    <source>
        <strain evidence="1 2">CBP-3203</strain>
    </source>
</reference>
<comment type="caution">
    <text evidence="1">The sequence shown here is derived from an EMBL/GenBank/DDBJ whole genome shotgun (WGS) entry which is preliminary data.</text>
</comment>
<keyword evidence="2" id="KW-1185">Reference proteome</keyword>
<dbReference type="Proteomes" id="UP001341297">
    <property type="component" value="Unassembled WGS sequence"/>
</dbReference>
<organism evidence="1 2">
    <name type="scientific">Bacillus glycinifermentans</name>
    <dbReference type="NCBI Taxonomy" id="1664069"/>
    <lineage>
        <taxon>Bacteria</taxon>
        <taxon>Bacillati</taxon>
        <taxon>Bacillota</taxon>
        <taxon>Bacilli</taxon>
        <taxon>Bacillales</taxon>
        <taxon>Bacillaceae</taxon>
        <taxon>Bacillus</taxon>
    </lineage>
</organism>
<evidence type="ECO:0000313" key="2">
    <source>
        <dbReference type="Proteomes" id="UP001341297"/>
    </source>
</evidence>
<protein>
    <submittedName>
        <fullName evidence="1">Uncharacterized protein</fullName>
    </submittedName>
</protein>
<sequence length="204" mass="21866">MAITTGDGNLYDELRSTPYDTFDPNGVNAALISGEQAWFRFKPVNFDVVASGGMRLKAGKQVYIDTPNLFLPDKTRMIGGNNTWTPYPAVFGSLSRSLTDTYGGLQCNLGAFVFETSVVLPSNGGSTAYNSINYTFPGDGENNKIENCSAVFPQAYGAYSSAVTVGIENQSSSGFKMYVRGTGVTSGVAGQSMTIRLLVFYEVS</sequence>